<feature type="transmembrane region" description="Helical" evidence="7">
    <location>
        <begin position="297"/>
        <end position="318"/>
    </location>
</feature>
<feature type="transmembrane region" description="Helical" evidence="7">
    <location>
        <begin position="417"/>
        <end position="438"/>
    </location>
</feature>
<organism evidence="9">
    <name type="scientific">Alexandrium monilatum</name>
    <dbReference type="NCBI Taxonomy" id="311494"/>
    <lineage>
        <taxon>Eukaryota</taxon>
        <taxon>Sar</taxon>
        <taxon>Alveolata</taxon>
        <taxon>Dinophyceae</taxon>
        <taxon>Gonyaulacales</taxon>
        <taxon>Pyrocystaceae</taxon>
        <taxon>Alexandrium</taxon>
    </lineage>
</organism>
<name>A0A7S4RDH7_9DINO</name>
<dbReference type="InterPro" id="IPR050382">
    <property type="entry name" value="MFS_Na/Anion_cotransporter"/>
</dbReference>
<dbReference type="PROSITE" id="PS50850">
    <property type="entry name" value="MFS"/>
    <property type="match status" value="1"/>
</dbReference>
<dbReference type="PANTHER" id="PTHR11662:SF399">
    <property type="entry name" value="FI19708P1-RELATED"/>
    <property type="match status" value="1"/>
</dbReference>
<accession>A0A7S4RDH7</accession>
<evidence type="ECO:0000259" key="8">
    <source>
        <dbReference type="PROSITE" id="PS50850"/>
    </source>
</evidence>
<keyword evidence="2" id="KW-0813">Transport</keyword>
<dbReference type="InterPro" id="IPR020846">
    <property type="entry name" value="MFS_dom"/>
</dbReference>
<protein>
    <recommendedName>
        <fullName evidence="8">Major facilitator superfamily (MFS) profile domain-containing protein</fullName>
    </recommendedName>
</protein>
<feature type="domain" description="Major facilitator superfamily (MFS) profile" evidence="8">
    <location>
        <begin position="31"/>
        <end position="443"/>
    </location>
</feature>
<gene>
    <name evidence="9" type="ORF">AMON00008_LOCUS33738</name>
</gene>
<keyword evidence="5 7" id="KW-1133">Transmembrane helix</keyword>
<feature type="transmembrane region" description="Helical" evidence="7">
    <location>
        <begin position="183"/>
        <end position="204"/>
    </location>
</feature>
<dbReference type="Pfam" id="PF07690">
    <property type="entry name" value="MFS_1"/>
    <property type="match status" value="1"/>
</dbReference>
<reference evidence="9" key="1">
    <citation type="submission" date="2021-01" db="EMBL/GenBank/DDBJ databases">
        <authorList>
            <person name="Corre E."/>
            <person name="Pelletier E."/>
            <person name="Niang G."/>
            <person name="Scheremetjew M."/>
            <person name="Finn R."/>
            <person name="Kale V."/>
            <person name="Holt S."/>
            <person name="Cochrane G."/>
            <person name="Meng A."/>
            <person name="Brown T."/>
            <person name="Cohen L."/>
        </authorList>
    </citation>
    <scope>NUCLEOTIDE SEQUENCE</scope>
    <source>
        <strain evidence="9">CCMP3105</strain>
    </source>
</reference>
<dbReference type="PANTHER" id="PTHR11662">
    <property type="entry name" value="SOLUTE CARRIER FAMILY 17"/>
    <property type="match status" value="1"/>
</dbReference>
<dbReference type="GO" id="GO:0015293">
    <property type="term" value="F:symporter activity"/>
    <property type="evidence" value="ECO:0007669"/>
    <property type="project" value="UniProtKB-KW"/>
</dbReference>
<evidence type="ECO:0000256" key="2">
    <source>
        <dbReference type="ARBA" id="ARBA00022448"/>
    </source>
</evidence>
<feature type="transmembrane region" description="Helical" evidence="7">
    <location>
        <begin position="69"/>
        <end position="88"/>
    </location>
</feature>
<feature type="transmembrane region" description="Helical" evidence="7">
    <location>
        <begin position="330"/>
        <end position="349"/>
    </location>
</feature>
<evidence type="ECO:0000256" key="1">
    <source>
        <dbReference type="ARBA" id="ARBA00004141"/>
    </source>
</evidence>
<feature type="transmembrane region" description="Helical" evidence="7">
    <location>
        <begin position="30"/>
        <end position="49"/>
    </location>
</feature>
<dbReference type="InterPro" id="IPR011701">
    <property type="entry name" value="MFS"/>
</dbReference>
<dbReference type="EMBL" id="HBNR01048352">
    <property type="protein sequence ID" value="CAE4610851.1"/>
    <property type="molecule type" value="Transcribed_RNA"/>
</dbReference>
<evidence type="ECO:0000256" key="5">
    <source>
        <dbReference type="ARBA" id="ARBA00022989"/>
    </source>
</evidence>
<evidence type="ECO:0000256" key="4">
    <source>
        <dbReference type="ARBA" id="ARBA00022847"/>
    </source>
</evidence>
<keyword evidence="3 7" id="KW-0812">Transmembrane</keyword>
<feature type="transmembrane region" description="Helical" evidence="7">
    <location>
        <begin position="256"/>
        <end position="277"/>
    </location>
</feature>
<dbReference type="AlphaFoldDB" id="A0A7S4RDH7"/>
<dbReference type="SUPFAM" id="SSF103473">
    <property type="entry name" value="MFS general substrate transporter"/>
    <property type="match status" value="1"/>
</dbReference>
<evidence type="ECO:0000256" key="3">
    <source>
        <dbReference type="ARBA" id="ARBA00022692"/>
    </source>
</evidence>
<proteinExistence type="predicted"/>
<dbReference type="InterPro" id="IPR036259">
    <property type="entry name" value="MFS_trans_sf"/>
</dbReference>
<dbReference type="FunFam" id="1.20.1250.20:FF:000003">
    <property type="entry name" value="Solute carrier family 17 member 3"/>
    <property type="match status" value="1"/>
</dbReference>
<keyword evidence="4" id="KW-0769">Symport</keyword>
<keyword evidence="6 7" id="KW-0472">Membrane</keyword>
<dbReference type="Gene3D" id="1.20.1250.20">
    <property type="entry name" value="MFS general substrate transporter like domains"/>
    <property type="match status" value="2"/>
</dbReference>
<comment type="subcellular location">
    <subcellularLocation>
        <location evidence="1">Membrane</location>
        <topology evidence="1">Multi-pass membrane protein</topology>
    </subcellularLocation>
</comment>
<dbReference type="GO" id="GO:0016020">
    <property type="term" value="C:membrane"/>
    <property type="evidence" value="ECO:0007669"/>
    <property type="project" value="UniProtKB-SubCell"/>
</dbReference>
<evidence type="ECO:0000313" key="9">
    <source>
        <dbReference type="EMBL" id="CAE4610851.1"/>
    </source>
</evidence>
<feature type="transmembrane region" description="Helical" evidence="7">
    <location>
        <begin position="95"/>
        <end position="124"/>
    </location>
</feature>
<evidence type="ECO:0000256" key="7">
    <source>
        <dbReference type="SAM" id="Phobius"/>
    </source>
</evidence>
<evidence type="ECO:0000256" key="6">
    <source>
        <dbReference type="ARBA" id="ARBA00023136"/>
    </source>
</evidence>
<sequence>MKQLPGREESSPELGKGASPFDGGCGWRHVIILLVFVVIFICYADRTNIGIVLAQQDLPGIPHRSKGSILSAFFVGYLSTQILGGVIAHRWGGKAALLLAAMAWTAFDVLTPVLALAGFAPLYLCRVGVGLGEGLVMPTQHALVSFWVPAHERGFLVAIVTSGQEFGSVMANLLSPQLLRRGAALVFDVWGAAAVIASALFLALGASAPELHTGCLQTGEAHWIQQHRDAQHIDTVRQVRAREPPVDWRLLREPSVTAIIVAHMGVNYAWYVVLSWMPTFFVDVHGLKLADNPHLLAAPYMAGFVGLLLTGRVSDALIARGLRVRHARKAAQVGGALGLLFFLLLAASARTAGWAAAWMMLALFFGRAQSCGFWVSMVDVCPETAAKLMAVSNTMATIPGIIGQPITQAILDATGSWSAVFGVGGVLAVAASIVFLALGDDQPVDGKPQPYAACEKPEGLDSVVGKVTRCDEERG</sequence>